<name>A0ACB9IUG7_9ASTR</name>
<accession>A0ACB9IUG7</accession>
<reference evidence="1 2" key="2">
    <citation type="journal article" date="2022" name="Mol. Ecol. Resour.">
        <title>The genomes of chicory, endive, great burdock and yacon provide insights into Asteraceae paleo-polyploidization history and plant inulin production.</title>
        <authorList>
            <person name="Fan W."/>
            <person name="Wang S."/>
            <person name="Wang H."/>
            <person name="Wang A."/>
            <person name="Jiang F."/>
            <person name="Liu H."/>
            <person name="Zhao H."/>
            <person name="Xu D."/>
            <person name="Zhang Y."/>
        </authorList>
    </citation>
    <scope>NUCLEOTIDE SEQUENCE [LARGE SCALE GENOMIC DNA]</scope>
    <source>
        <strain evidence="2">cv. Yunnan</strain>
        <tissue evidence="1">Leaves</tissue>
    </source>
</reference>
<proteinExistence type="predicted"/>
<organism evidence="1 2">
    <name type="scientific">Smallanthus sonchifolius</name>
    <dbReference type="NCBI Taxonomy" id="185202"/>
    <lineage>
        <taxon>Eukaryota</taxon>
        <taxon>Viridiplantae</taxon>
        <taxon>Streptophyta</taxon>
        <taxon>Embryophyta</taxon>
        <taxon>Tracheophyta</taxon>
        <taxon>Spermatophyta</taxon>
        <taxon>Magnoliopsida</taxon>
        <taxon>eudicotyledons</taxon>
        <taxon>Gunneridae</taxon>
        <taxon>Pentapetalae</taxon>
        <taxon>asterids</taxon>
        <taxon>campanulids</taxon>
        <taxon>Asterales</taxon>
        <taxon>Asteraceae</taxon>
        <taxon>Asteroideae</taxon>
        <taxon>Heliantheae alliance</taxon>
        <taxon>Millerieae</taxon>
        <taxon>Smallanthus</taxon>
    </lineage>
</organism>
<protein>
    <submittedName>
        <fullName evidence="1">Uncharacterized protein</fullName>
    </submittedName>
</protein>
<dbReference type="EMBL" id="CM042024">
    <property type="protein sequence ID" value="KAI3811664.1"/>
    <property type="molecule type" value="Genomic_DNA"/>
</dbReference>
<evidence type="ECO:0000313" key="1">
    <source>
        <dbReference type="EMBL" id="KAI3811664.1"/>
    </source>
</evidence>
<dbReference type="Proteomes" id="UP001056120">
    <property type="component" value="Linkage Group LG07"/>
</dbReference>
<reference evidence="2" key="1">
    <citation type="journal article" date="2022" name="Mol. Ecol. Resour.">
        <title>The genomes of chicory, endive, great burdock and yacon provide insights into Asteraceae palaeo-polyploidization history and plant inulin production.</title>
        <authorList>
            <person name="Fan W."/>
            <person name="Wang S."/>
            <person name="Wang H."/>
            <person name="Wang A."/>
            <person name="Jiang F."/>
            <person name="Liu H."/>
            <person name="Zhao H."/>
            <person name="Xu D."/>
            <person name="Zhang Y."/>
        </authorList>
    </citation>
    <scope>NUCLEOTIDE SEQUENCE [LARGE SCALE GENOMIC DNA]</scope>
    <source>
        <strain evidence="2">cv. Yunnan</strain>
    </source>
</reference>
<comment type="caution">
    <text evidence="1">The sequence shown here is derived from an EMBL/GenBank/DDBJ whole genome shotgun (WGS) entry which is preliminary data.</text>
</comment>
<keyword evidence="2" id="KW-1185">Reference proteome</keyword>
<gene>
    <name evidence="1" type="ORF">L1987_21391</name>
</gene>
<sequence length="695" mass="79201">MEECVLPLSVGGRIKLIKGLAVCGLFGQGVDVKMYIVRNRCLKAKFLNFKGGFGGRMLYRLRMGELKTRASKGVMYGHWDPRTPRESQVLALGGDLKKERMVAYVDKLGENSMGLKTCFGRIWIPRLSGILTTILDEAHKSKYPIHPGATKMFYDLRCHFWWPGMRRDVVKYVERCLTCLRVKAEHQKPYGKLQPLEIPLWKWENIAMDLITKLPKTRKGYDAIWVVVDRLTKSAHFLPIKETYSSDRLAEMYVKEIVSRHGVPVSIISDRDTRFTSRFWKKFHEDMGTRLNLSTAYHPQTDGQSERTIQTLEDMLRACALDFGGSWDDHLPLAEFSYNNSYHSSIGMPPFEALYGRKCRSPVCWGEIGQRELGSKKVVEETNDSIDQIRARLKAAQDRQKSYADNRKRAIEFQVGDFVLLKVSPWKGVIRFRKRGKLNPRFIGPFKVIAKVGAVAYRLELPEGLSRLHNTFHVSHLRKCLADESTFVPLDNIELDEKLNYVEEPVAILDRKVKRLRNKEISQILVSRSREEEKKRISVLELNRGIEACNLIAKLEGGAGSSNSKGKAPSWKNDKVLKPAAEGKLTGNLVSRGTRRTWEDSLAVRERQNLRFCLSESPRGTRELAGKSLAVRERPGFPGKYFGTPSRYAREVARVPRGKHPCRGGRRRKARTAGQWGKGATGNTNWVLAKLVPEV</sequence>
<evidence type="ECO:0000313" key="2">
    <source>
        <dbReference type="Proteomes" id="UP001056120"/>
    </source>
</evidence>